<proteinExistence type="predicted"/>
<feature type="non-terminal residue" evidence="2">
    <location>
        <position position="1"/>
    </location>
</feature>
<name>X0TFA4_9ZZZZ</name>
<accession>X0TFA4</accession>
<dbReference type="InterPro" id="IPR021122">
    <property type="entry name" value="RNA_ligase_dom_REL/Rnl2"/>
</dbReference>
<comment type="caution">
    <text evidence="2">The sequence shown here is derived from an EMBL/GenBank/DDBJ whole genome shotgun (WGS) entry which is preliminary data.</text>
</comment>
<evidence type="ECO:0000313" key="2">
    <source>
        <dbReference type="EMBL" id="GAF85961.1"/>
    </source>
</evidence>
<reference evidence="2" key="1">
    <citation type="journal article" date="2014" name="Front. Microbiol.">
        <title>High frequency of phylogenetically diverse reductive dehalogenase-homologous genes in deep subseafloor sedimentary metagenomes.</title>
        <authorList>
            <person name="Kawai M."/>
            <person name="Futagami T."/>
            <person name="Toyoda A."/>
            <person name="Takaki Y."/>
            <person name="Nishi S."/>
            <person name="Hori S."/>
            <person name="Arai W."/>
            <person name="Tsubouchi T."/>
            <person name="Morono Y."/>
            <person name="Uchiyama I."/>
            <person name="Ito T."/>
            <person name="Fujiyama A."/>
            <person name="Inagaki F."/>
            <person name="Takami H."/>
        </authorList>
    </citation>
    <scope>NUCLEOTIDE SEQUENCE</scope>
    <source>
        <strain evidence="2">Expedition CK06-06</strain>
    </source>
</reference>
<feature type="domain" description="RNA ligase" evidence="1">
    <location>
        <begin position="31"/>
        <end position="144"/>
    </location>
</feature>
<dbReference type="EMBL" id="BARS01018820">
    <property type="protein sequence ID" value="GAF85961.1"/>
    <property type="molecule type" value="Genomic_DNA"/>
</dbReference>
<dbReference type="AlphaFoldDB" id="X0TFA4"/>
<gene>
    <name evidence="2" type="ORF">S01H1_30568</name>
</gene>
<protein>
    <recommendedName>
        <fullName evidence="1">RNA ligase domain-containing protein</fullName>
    </recommendedName>
</protein>
<organism evidence="2">
    <name type="scientific">marine sediment metagenome</name>
    <dbReference type="NCBI Taxonomy" id="412755"/>
    <lineage>
        <taxon>unclassified sequences</taxon>
        <taxon>metagenomes</taxon>
        <taxon>ecological metagenomes</taxon>
    </lineage>
</organism>
<dbReference type="Pfam" id="PF09414">
    <property type="entry name" value="RNA_ligase"/>
    <property type="match status" value="1"/>
</dbReference>
<dbReference type="Gene3D" id="3.30.470.30">
    <property type="entry name" value="DNA ligase/mRNA capping enzyme"/>
    <property type="match status" value="1"/>
</dbReference>
<sequence>FGGKTDNTQIPTILISALQDTFTNEKMKECFPDSDNVCLYGEGYGKKIQKGGNYLPDRADFILFDVKIGDWWLNRDANEDIASKLDIGVVPIMGIWKLEEAIEFVKKGFKSTISDNKNYIAEGLIMKPVTELFNRKGERVISKIKYKDFTH</sequence>
<evidence type="ECO:0000259" key="1">
    <source>
        <dbReference type="Pfam" id="PF09414"/>
    </source>
</evidence>
<dbReference type="SUPFAM" id="SSF56091">
    <property type="entry name" value="DNA ligase/mRNA capping enzyme, catalytic domain"/>
    <property type="match status" value="1"/>
</dbReference>